<sequence length="155" mass="16589">MALPGTPARKLLLPGSSANALGFDLDGAGDFFSGLWQLVKAKAAELVSYLSTLFSALSNKVDELFPPETRPETVRQWLHVAVTVVLPAALGALALFYVARCCCRCCCGARGARGGSRGRMMVAPGRGGARMPRGVFEGNPRGYFLDLRARKPLVY</sequence>
<keyword evidence="1" id="KW-0812">Transmembrane</keyword>
<protein>
    <submittedName>
        <fullName evidence="2">Uncharacterized protein</fullName>
    </submittedName>
</protein>
<keyword evidence="3" id="KW-1185">Reference proteome</keyword>
<dbReference type="EMBL" id="LWDX02037624">
    <property type="protein sequence ID" value="OEL25269.1"/>
    <property type="molecule type" value="Genomic_DNA"/>
</dbReference>
<keyword evidence="1" id="KW-0472">Membrane</keyword>
<proteinExistence type="predicted"/>
<reference evidence="2 3" key="1">
    <citation type="submission" date="2016-09" db="EMBL/GenBank/DDBJ databases">
        <title>The draft genome of Dichanthelium oligosanthes: A C3 panicoid grass species.</title>
        <authorList>
            <person name="Studer A.J."/>
            <person name="Schnable J.C."/>
            <person name="Brutnell T.P."/>
        </authorList>
    </citation>
    <scope>NUCLEOTIDE SEQUENCE [LARGE SCALE GENOMIC DNA]</scope>
    <source>
        <strain evidence="3">cv. Kellogg 1175</strain>
        <tissue evidence="2">Leaf</tissue>
    </source>
</reference>
<dbReference type="PANTHER" id="PTHR33333:SF46">
    <property type="entry name" value="LOW QUALITY PROTEIN: GLYCINE-RICH PROTEIN DOT1"/>
    <property type="match status" value="1"/>
</dbReference>
<dbReference type="PANTHER" id="PTHR33333">
    <property type="entry name" value="ERYTHROCYTE MEMBRANE PROTEIN 1-LIKE"/>
    <property type="match status" value="1"/>
</dbReference>
<dbReference type="STRING" id="888268.A0A1E5VJI2"/>
<accession>A0A1E5VJI2</accession>
<organism evidence="2 3">
    <name type="scientific">Dichanthelium oligosanthes</name>
    <dbReference type="NCBI Taxonomy" id="888268"/>
    <lineage>
        <taxon>Eukaryota</taxon>
        <taxon>Viridiplantae</taxon>
        <taxon>Streptophyta</taxon>
        <taxon>Embryophyta</taxon>
        <taxon>Tracheophyta</taxon>
        <taxon>Spermatophyta</taxon>
        <taxon>Magnoliopsida</taxon>
        <taxon>Liliopsida</taxon>
        <taxon>Poales</taxon>
        <taxon>Poaceae</taxon>
        <taxon>PACMAD clade</taxon>
        <taxon>Panicoideae</taxon>
        <taxon>Panicodae</taxon>
        <taxon>Paniceae</taxon>
        <taxon>Dichantheliinae</taxon>
        <taxon>Dichanthelium</taxon>
    </lineage>
</organism>
<evidence type="ECO:0000313" key="3">
    <source>
        <dbReference type="Proteomes" id="UP000095767"/>
    </source>
</evidence>
<comment type="caution">
    <text evidence="2">The sequence shown here is derived from an EMBL/GenBank/DDBJ whole genome shotgun (WGS) entry which is preliminary data.</text>
</comment>
<dbReference type="OrthoDB" id="775659at2759"/>
<dbReference type="AlphaFoldDB" id="A0A1E5VJI2"/>
<dbReference type="Proteomes" id="UP000095767">
    <property type="component" value="Unassembled WGS sequence"/>
</dbReference>
<evidence type="ECO:0000313" key="2">
    <source>
        <dbReference type="EMBL" id="OEL25269.1"/>
    </source>
</evidence>
<dbReference type="InterPro" id="IPR039926">
    <property type="entry name" value="Egg_app_1"/>
</dbReference>
<evidence type="ECO:0000256" key="1">
    <source>
        <dbReference type="SAM" id="Phobius"/>
    </source>
</evidence>
<gene>
    <name evidence="2" type="ORF">BAE44_0013714</name>
</gene>
<name>A0A1E5VJI2_9POAL</name>
<feature type="transmembrane region" description="Helical" evidence="1">
    <location>
        <begin position="77"/>
        <end position="99"/>
    </location>
</feature>
<keyword evidence="1" id="KW-1133">Transmembrane helix</keyword>